<evidence type="ECO:0000256" key="1">
    <source>
        <dbReference type="ARBA" id="ARBA00023015"/>
    </source>
</evidence>
<accession>A0A916RLK2</accession>
<dbReference type="InterPro" id="IPR050707">
    <property type="entry name" value="HTH_MetabolicPath_Reg"/>
</dbReference>
<dbReference type="InterPro" id="IPR036388">
    <property type="entry name" value="WH-like_DNA-bd_sf"/>
</dbReference>
<dbReference type="OrthoDB" id="8438735at2"/>
<name>A0A916RLK2_9HYPH</name>
<keyword evidence="2" id="KW-0238">DNA-binding</keyword>
<dbReference type="PANTHER" id="PTHR30136">
    <property type="entry name" value="HELIX-TURN-HELIX TRANSCRIPTIONAL REGULATOR, ICLR FAMILY"/>
    <property type="match status" value="1"/>
</dbReference>
<dbReference type="RefSeq" id="WP_127071748.1">
    <property type="nucleotide sequence ID" value="NZ_BMKB01000007.1"/>
</dbReference>
<evidence type="ECO:0000313" key="7">
    <source>
        <dbReference type="Proteomes" id="UP000596977"/>
    </source>
</evidence>
<dbReference type="SUPFAM" id="SSF46785">
    <property type="entry name" value="Winged helix' DNA-binding domain"/>
    <property type="match status" value="1"/>
</dbReference>
<dbReference type="Gene3D" id="3.30.450.40">
    <property type="match status" value="1"/>
</dbReference>
<dbReference type="PROSITE" id="PS51078">
    <property type="entry name" value="ICLR_ED"/>
    <property type="match status" value="1"/>
</dbReference>
<dbReference type="GO" id="GO:0045892">
    <property type="term" value="P:negative regulation of DNA-templated transcription"/>
    <property type="evidence" value="ECO:0007669"/>
    <property type="project" value="TreeGrafter"/>
</dbReference>
<proteinExistence type="predicted"/>
<dbReference type="GO" id="GO:0003700">
    <property type="term" value="F:DNA-binding transcription factor activity"/>
    <property type="evidence" value="ECO:0007669"/>
    <property type="project" value="TreeGrafter"/>
</dbReference>
<dbReference type="InterPro" id="IPR014757">
    <property type="entry name" value="Tscrpt_reg_IclR_C"/>
</dbReference>
<evidence type="ECO:0000259" key="5">
    <source>
        <dbReference type="PROSITE" id="PS51078"/>
    </source>
</evidence>
<dbReference type="Pfam" id="PF01614">
    <property type="entry name" value="IclR_C"/>
    <property type="match status" value="1"/>
</dbReference>
<keyword evidence="1" id="KW-0805">Transcription regulation</keyword>
<evidence type="ECO:0000259" key="4">
    <source>
        <dbReference type="PROSITE" id="PS51077"/>
    </source>
</evidence>
<keyword evidence="3" id="KW-0804">Transcription</keyword>
<dbReference type="PROSITE" id="PS51077">
    <property type="entry name" value="HTH_ICLR"/>
    <property type="match status" value="1"/>
</dbReference>
<keyword evidence="7" id="KW-1185">Reference proteome</keyword>
<dbReference type="Gene3D" id="1.10.10.10">
    <property type="entry name" value="Winged helix-like DNA-binding domain superfamily/Winged helix DNA-binding domain"/>
    <property type="match status" value="1"/>
</dbReference>
<dbReference type="GO" id="GO:0003677">
    <property type="term" value="F:DNA binding"/>
    <property type="evidence" value="ECO:0007669"/>
    <property type="project" value="UniProtKB-KW"/>
</dbReference>
<feature type="domain" description="IclR-ED" evidence="5">
    <location>
        <begin position="75"/>
        <end position="246"/>
    </location>
</feature>
<dbReference type="PANTHER" id="PTHR30136:SF24">
    <property type="entry name" value="HTH-TYPE TRANSCRIPTIONAL REPRESSOR ALLR"/>
    <property type="match status" value="1"/>
</dbReference>
<dbReference type="Pfam" id="PF09339">
    <property type="entry name" value="HTH_IclR"/>
    <property type="match status" value="1"/>
</dbReference>
<gene>
    <name evidence="6" type="ORF">GCM10011499_34360</name>
</gene>
<evidence type="ECO:0000256" key="3">
    <source>
        <dbReference type="ARBA" id="ARBA00023163"/>
    </source>
</evidence>
<dbReference type="SUPFAM" id="SSF55781">
    <property type="entry name" value="GAF domain-like"/>
    <property type="match status" value="1"/>
</dbReference>
<dbReference type="InterPro" id="IPR005471">
    <property type="entry name" value="Tscrpt_reg_IclR_N"/>
</dbReference>
<evidence type="ECO:0000256" key="2">
    <source>
        <dbReference type="ARBA" id="ARBA00023125"/>
    </source>
</evidence>
<protein>
    <submittedName>
        <fullName evidence="6">Transcriptional regulator</fullName>
    </submittedName>
</protein>
<dbReference type="InterPro" id="IPR029016">
    <property type="entry name" value="GAF-like_dom_sf"/>
</dbReference>
<feature type="domain" description="HTH iclR-type" evidence="4">
    <location>
        <begin position="12"/>
        <end position="74"/>
    </location>
</feature>
<dbReference type="SMART" id="SM00346">
    <property type="entry name" value="HTH_ICLR"/>
    <property type="match status" value="1"/>
</dbReference>
<comment type="caution">
    <text evidence="6">The sequence shown here is derived from an EMBL/GenBank/DDBJ whole genome shotgun (WGS) entry which is preliminary data.</text>
</comment>
<dbReference type="Proteomes" id="UP000596977">
    <property type="component" value="Unassembled WGS sequence"/>
</dbReference>
<organism evidence="6 7">
    <name type="scientific">Pelagibacterium lentulum</name>
    <dbReference type="NCBI Taxonomy" id="2029865"/>
    <lineage>
        <taxon>Bacteria</taxon>
        <taxon>Pseudomonadati</taxon>
        <taxon>Pseudomonadota</taxon>
        <taxon>Alphaproteobacteria</taxon>
        <taxon>Hyphomicrobiales</taxon>
        <taxon>Devosiaceae</taxon>
        <taxon>Pelagibacterium</taxon>
    </lineage>
</organism>
<evidence type="ECO:0000313" key="6">
    <source>
        <dbReference type="EMBL" id="GGA61175.1"/>
    </source>
</evidence>
<reference evidence="6 7" key="1">
    <citation type="journal article" date="2014" name="Int. J. Syst. Evol. Microbiol.">
        <title>Complete genome sequence of Corynebacterium casei LMG S-19264T (=DSM 44701T), isolated from a smear-ripened cheese.</title>
        <authorList>
            <consortium name="US DOE Joint Genome Institute (JGI-PGF)"/>
            <person name="Walter F."/>
            <person name="Albersmeier A."/>
            <person name="Kalinowski J."/>
            <person name="Ruckert C."/>
        </authorList>
    </citation>
    <scope>NUCLEOTIDE SEQUENCE [LARGE SCALE GENOMIC DNA]</scope>
    <source>
        <strain evidence="6 7">CGMCC 1.15896</strain>
    </source>
</reference>
<dbReference type="AlphaFoldDB" id="A0A916RLK2"/>
<dbReference type="InterPro" id="IPR036390">
    <property type="entry name" value="WH_DNA-bd_sf"/>
</dbReference>
<sequence length="247" mass="26693">MENGEPQDGGTVQSVDRAMRLLELLSGATGGIRLTQIARNAGLSPSTAHRLLTTLESRRFAQYDPLKRTWHVGQTAFSVGQSFVHRHAYSAAALPILRRLRNETRETANLGACIDGDLFVLEQIPSREIEKSLCGVGGRLPLQYSGMGKALLAAFAKDQWNSEGPSRSRLSASSLAQISEQGFAVDNGEINPDLRCVASVVYDHRSEPCCAISISGAAHRVSDARIEQLGAIVRDAASELTSIISRH</sequence>
<dbReference type="EMBL" id="BMKB01000007">
    <property type="protein sequence ID" value="GGA61175.1"/>
    <property type="molecule type" value="Genomic_DNA"/>
</dbReference>
<dbReference type="FunFam" id="1.10.10.10:FF:000056">
    <property type="entry name" value="IclR family transcriptional regulator"/>
    <property type="match status" value="1"/>
</dbReference>